<feature type="transmembrane region" description="Helical" evidence="6">
    <location>
        <begin position="146"/>
        <end position="166"/>
    </location>
</feature>
<dbReference type="HOGENOM" id="CLU_087840_0_0_11"/>
<comment type="caution">
    <text evidence="7">The sequence shown here is derived from an EMBL/GenBank/DDBJ whole genome shotgun (WGS) entry which is preliminary data.</text>
</comment>
<dbReference type="RefSeq" id="WP_232226197.1">
    <property type="nucleotide sequence ID" value="NZ_KK069989.1"/>
</dbReference>
<feature type="transmembrane region" description="Helical" evidence="6">
    <location>
        <begin position="108"/>
        <end position="126"/>
    </location>
</feature>
<evidence type="ECO:0000256" key="6">
    <source>
        <dbReference type="SAM" id="Phobius"/>
    </source>
</evidence>
<evidence type="ECO:0000256" key="1">
    <source>
        <dbReference type="ARBA" id="ARBA00004651"/>
    </source>
</evidence>
<keyword evidence="3 6" id="KW-0812">Transmembrane</keyword>
<feature type="transmembrane region" description="Helical" evidence="6">
    <location>
        <begin position="70"/>
        <end position="87"/>
    </location>
</feature>
<dbReference type="GO" id="GO:0005886">
    <property type="term" value="C:plasma membrane"/>
    <property type="evidence" value="ECO:0007669"/>
    <property type="project" value="UniProtKB-SubCell"/>
</dbReference>
<dbReference type="PATRIC" id="fig|396014.3.peg.1037"/>
<accession>Z9JXA5</accession>
<dbReference type="EMBL" id="JDYK01000003">
    <property type="protein sequence ID" value="EWS82431.1"/>
    <property type="molecule type" value="Genomic_DNA"/>
</dbReference>
<sequence length="200" mass="20527">MTAALHGLLTGLTLIIAIGSQNVFVLRQGLRREHVAAVVAVCLGSDVVLISAGAGGLGALVRAVPQVVDLARWAGAAFLLGYAVLAARRALRGTGQALDPAESGARTGLWPVVLTALALTWLNPHVYLDTVLLLGSVAATHGAQSWLFAAGAIGGSAIWFVALGLGARRLSGLLRSPWSWRVLDGLVAATMVLVAAMLLA</sequence>
<dbReference type="GO" id="GO:0015171">
    <property type="term" value="F:amino acid transmembrane transporter activity"/>
    <property type="evidence" value="ECO:0007669"/>
    <property type="project" value="TreeGrafter"/>
</dbReference>
<gene>
    <name evidence="7" type="ORF">BF93_12650</name>
</gene>
<protein>
    <submittedName>
        <fullName evidence="7">Amino acid transporter</fullName>
    </submittedName>
</protein>
<evidence type="ECO:0000313" key="7">
    <source>
        <dbReference type="EMBL" id="EWS82431.1"/>
    </source>
</evidence>
<name>Z9JXA5_9MICO</name>
<reference evidence="7 8" key="1">
    <citation type="submission" date="2014-02" db="EMBL/GenBank/DDBJ databases">
        <title>Genome sequence of Brachybacterium phenoliresistens strain W13A50.</title>
        <authorList>
            <person name="Wang X."/>
        </authorList>
    </citation>
    <scope>NUCLEOTIDE SEQUENCE [LARGE SCALE GENOMIC DNA]</scope>
    <source>
        <strain evidence="7 8">W13A50</strain>
    </source>
</reference>
<dbReference type="InterPro" id="IPR001123">
    <property type="entry name" value="LeuE-type"/>
</dbReference>
<proteinExistence type="predicted"/>
<evidence type="ECO:0000256" key="3">
    <source>
        <dbReference type="ARBA" id="ARBA00022692"/>
    </source>
</evidence>
<dbReference type="eggNOG" id="COG1279">
    <property type="taxonomic scope" value="Bacteria"/>
</dbReference>
<evidence type="ECO:0000256" key="5">
    <source>
        <dbReference type="ARBA" id="ARBA00023136"/>
    </source>
</evidence>
<dbReference type="PANTHER" id="PTHR30086">
    <property type="entry name" value="ARGININE EXPORTER PROTEIN ARGO"/>
    <property type="match status" value="1"/>
</dbReference>
<evidence type="ECO:0000313" key="8">
    <source>
        <dbReference type="Proteomes" id="UP000023067"/>
    </source>
</evidence>
<feature type="transmembrane region" description="Helical" evidence="6">
    <location>
        <begin position="38"/>
        <end position="64"/>
    </location>
</feature>
<feature type="transmembrane region" description="Helical" evidence="6">
    <location>
        <begin position="6"/>
        <end position="26"/>
    </location>
</feature>
<dbReference type="AlphaFoldDB" id="Z9JXA5"/>
<evidence type="ECO:0000256" key="2">
    <source>
        <dbReference type="ARBA" id="ARBA00022475"/>
    </source>
</evidence>
<dbReference type="Proteomes" id="UP000023067">
    <property type="component" value="Unassembled WGS sequence"/>
</dbReference>
<dbReference type="Pfam" id="PF01810">
    <property type="entry name" value="LysE"/>
    <property type="match status" value="1"/>
</dbReference>
<evidence type="ECO:0000256" key="4">
    <source>
        <dbReference type="ARBA" id="ARBA00022989"/>
    </source>
</evidence>
<organism evidence="7 8">
    <name type="scientific">Brachybacterium phenoliresistens</name>
    <dbReference type="NCBI Taxonomy" id="396014"/>
    <lineage>
        <taxon>Bacteria</taxon>
        <taxon>Bacillati</taxon>
        <taxon>Actinomycetota</taxon>
        <taxon>Actinomycetes</taxon>
        <taxon>Micrococcales</taxon>
        <taxon>Dermabacteraceae</taxon>
        <taxon>Brachybacterium</taxon>
    </lineage>
</organism>
<keyword evidence="4 6" id="KW-1133">Transmembrane helix</keyword>
<feature type="transmembrane region" description="Helical" evidence="6">
    <location>
        <begin position="178"/>
        <end position="199"/>
    </location>
</feature>
<keyword evidence="2" id="KW-1003">Cell membrane</keyword>
<comment type="subcellular location">
    <subcellularLocation>
        <location evidence="1">Cell membrane</location>
        <topology evidence="1">Multi-pass membrane protein</topology>
    </subcellularLocation>
</comment>
<keyword evidence="8" id="KW-1185">Reference proteome</keyword>
<dbReference type="PANTHER" id="PTHR30086:SF20">
    <property type="entry name" value="ARGININE EXPORTER PROTEIN ARGO-RELATED"/>
    <property type="match status" value="1"/>
</dbReference>
<keyword evidence="5 6" id="KW-0472">Membrane</keyword>